<name>A0AAP0FU92_9ASPA</name>
<dbReference type="AlphaFoldDB" id="A0AAP0FU92"/>
<protein>
    <recommendedName>
        <fullName evidence="4">GAG-pre-integrase domain-containing protein</fullName>
    </recommendedName>
</protein>
<keyword evidence="3" id="KW-1185">Reference proteome</keyword>
<evidence type="ECO:0008006" key="4">
    <source>
        <dbReference type="Google" id="ProtNLM"/>
    </source>
</evidence>
<organism evidence="2 3">
    <name type="scientific">Platanthera zijinensis</name>
    <dbReference type="NCBI Taxonomy" id="2320716"/>
    <lineage>
        <taxon>Eukaryota</taxon>
        <taxon>Viridiplantae</taxon>
        <taxon>Streptophyta</taxon>
        <taxon>Embryophyta</taxon>
        <taxon>Tracheophyta</taxon>
        <taxon>Spermatophyta</taxon>
        <taxon>Magnoliopsida</taxon>
        <taxon>Liliopsida</taxon>
        <taxon>Asparagales</taxon>
        <taxon>Orchidaceae</taxon>
        <taxon>Orchidoideae</taxon>
        <taxon>Orchideae</taxon>
        <taxon>Orchidinae</taxon>
        <taxon>Platanthera</taxon>
    </lineage>
</organism>
<dbReference type="Proteomes" id="UP001418222">
    <property type="component" value="Unassembled WGS sequence"/>
</dbReference>
<feature type="region of interest" description="Disordered" evidence="1">
    <location>
        <begin position="145"/>
        <end position="175"/>
    </location>
</feature>
<reference evidence="2 3" key="1">
    <citation type="journal article" date="2022" name="Nat. Plants">
        <title>Genomes of leafy and leafless Platanthera orchids illuminate the evolution of mycoheterotrophy.</title>
        <authorList>
            <person name="Li M.H."/>
            <person name="Liu K.W."/>
            <person name="Li Z."/>
            <person name="Lu H.C."/>
            <person name="Ye Q.L."/>
            <person name="Zhang D."/>
            <person name="Wang J.Y."/>
            <person name="Li Y.F."/>
            <person name="Zhong Z.M."/>
            <person name="Liu X."/>
            <person name="Yu X."/>
            <person name="Liu D.K."/>
            <person name="Tu X.D."/>
            <person name="Liu B."/>
            <person name="Hao Y."/>
            <person name="Liao X.Y."/>
            <person name="Jiang Y.T."/>
            <person name="Sun W.H."/>
            <person name="Chen J."/>
            <person name="Chen Y.Q."/>
            <person name="Ai Y."/>
            <person name="Zhai J.W."/>
            <person name="Wu S.S."/>
            <person name="Zhou Z."/>
            <person name="Hsiao Y.Y."/>
            <person name="Wu W.L."/>
            <person name="Chen Y.Y."/>
            <person name="Lin Y.F."/>
            <person name="Hsu J.L."/>
            <person name="Li C.Y."/>
            <person name="Wang Z.W."/>
            <person name="Zhao X."/>
            <person name="Zhong W.Y."/>
            <person name="Ma X.K."/>
            <person name="Ma L."/>
            <person name="Huang J."/>
            <person name="Chen G.Z."/>
            <person name="Huang M.Z."/>
            <person name="Huang L."/>
            <person name="Peng D.H."/>
            <person name="Luo Y.B."/>
            <person name="Zou S.Q."/>
            <person name="Chen S.P."/>
            <person name="Lan S."/>
            <person name="Tsai W.C."/>
            <person name="Van de Peer Y."/>
            <person name="Liu Z.J."/>
        </authorList>
    </citation>
    <scope>NUCLEOTIDE SEQUENCE [LARGE SCALE GENOMIC DNA]</scope>
    <source>
        <strain evidence="2">Lor287</strain>
    </source>
</reference>
<sequence length="385" mass="42210">MARRTDSFPLYFDGPKPFGCNIKDGEILYLSIIYGIGLGRTSIQCAWHLRLGYATVSNTCLTSSLIFKTLTQAVLLHQPPTTDLAAQRAQKEAVGIAMMMTRVPPQILSSSMIPSFSDVCSMLLKVTPLPDATDPPSQALLQHSAALPLPPPSTRGGCFGSSGRGRGSRPRPKCTYYDKDGHLEATCYRKHGLPPRSTASVATDTSSATCTTHHITSLKPSKSLNFPHPKFITIANGDTAPVPALLIYLSTLLFLFTRPFMSRALRFNLLSVSRLIVNLDCSVTFITSSFMMHDRQTQSIIGKRRLHKGLYLLDASPTILSSISFVGWHRRLGHAPLLVLKKALLDVPLPAFTCDSCIFGKQHRSSFPPRFIRSAGPFDLVHSDV</sequence>
<gene>
    <name evidence="2" type="ORF">KSP39_PZI024509</name>
</gene>
<accession>A0AAP0FU92</accession>
<proteinExistence type="predicted"/>
<dbReference type="EMBL" id="JBBWWQ010000021">
    <property type="protein sequence ID" value="KAK8914255.1"/>
    <property type="molecule type" value="Genomic_DNA"/>
</dbReference>
<evidence type="ECO:0000313" key="3">
    <source>
        <dbReference type="Proteomes" id="UP001418222"/>
    </source>
</evidence>
<comment type="caution">
    <text evidence="2">The sequence shown here is derived from an EMBL/GenBank/DDBJ whole genome shotgun (WGS) entry which is preliminary data.</text>
</comment>
<evidence type="ECO:0000313" key="2">
    <source>
        <dbReference type="EMBL" id="KAK8914255.1"/>
    </source>
</evidence>
<evidence type="ECO:0000256" key="1">
    <source>
        <dbReference type="SAM" id="MobiDB-lite"/>
    </source>
</evidence>